<sequence length="82" mass="9466">MHHQKYYDMEHLKKYFASKLRESCQAVLTSYKVSVEMISSLREELQDSLNNANRSIEESSSSGQHCKGKQNLLSFIPENPTN</sequence>
<dbReference type="Proteomes" id="UP001152888">
    <property type="component" value="Unassembled WGS sequence"/>
</dbReference>
<dbReference type="AlphaFoldDB" id="A0A9P0KH10"/>
<organism evidence="2 3">
    <name type="scientific">Acanthoscelides obtectus</name>
    <name type="common">Bean weevil</name>
    <name type="synonym">Bruchus obtectus</name>
    <dbReference type="NCBI Taxonomy" id="200917"/>
    <lineage>
        <taxon>Eukaryota</taxon>
        <taxon>Metazoa</taxon>
        <taxon>Ecdysozoa</taxon>
        <taxon>Arthropoda</taxon>
        <taxon>Hexapoda</taxon>
        <taxon>Insecta</taxon>
        <taxon>Pterygota</taxon>
        <taxon>Neoptera</taxon>
        <taxon>Endopterygota</taxon>
        <taxon>Coleoptera</taxon>
        <taxon>Polyphaga</taxon>
        <taxon>Cucujiformia</taxon>
        <taxon>Chrysomeloidea</taxon>
        <taxon>Chrysomelidae</taxon>
        <taxon>Bruchinae</taxon>
        <taxon>Bruchini</taxon>
        <taxon>Acanthoscelides</taxon>
    </lineage>
</organism>
<proteinExistence type="predicted"/>
<evidence type="ECO:0000313" key="3">
    <source>
        <dbReference type="Proteomes" id="UP001152888"/>
    </source>
</evidence>
<feature type="compositionally biased region" description="Polar residues" evidence="1">
    <location>
        <begin position="55"/>
        <end position="64"/>
    </location>
</feature>
<gene>
    <name evidence="2" type="ORF">ACAOBT_LOCUS11648</name>
</gene>
<evidence type="ECO:0000256" key="1">
    <source>
        <dbReference type="SAM" id="MobiDB-lite"/>
    </source>
</evidence>
<keyword evidence="3" id="KW-1185">Reference proteome</keyword>
<protein>
    <submittedName>
        <fullName evidence="2">Uncharacterized protein</fullName>
    </submittedName>
</protein>
<comment type="caution">
    <text evidence="2">The sequence shown here is derived from an EMBL/GenBank/DDBJ whole genome shotgun (WGS) entry which is preliminary data.</text>
</comment>
<dbReference type="OrthoDB" id="6108at2759"/>
<accession>A0A9P0KH10</accession>
<feature type="region of interest" description="Disordered" evidence="1">
    <location>
        <begin position="55"/>
        <end position="82"/>
    </location>
</feature>
<dbReference type="EMBL" id="CAKOFQ010006836">
    <property type="protein sequence ID" value="CAH1975525.1"/>
    <property type="molecule type" value="Genomic_DNA"/>
</dbReference>
<reference evidence="2" key="1">
    <citation type="submission" date="2022-03" db="EMBL/GenBank/DDBJ databases">
        <authorList>
            <person name="Sayadi A."/>
        </authorList>
    </citation>
    <scope>NUCLEOTIDE SEQUENCE</scope>
</reference>
<evidence type="ECO:0000313" key="2">
    <source>
        <dbReference type="EMBL" id="CAH1975525.1"/>
    </source>
</evidence>
<name>A0A9P0KH10_ACAOB</name>